<dbReference type="EMBL" id="RSCD01000001">
    <property type="protein sequence ID" value="RSH95775.1"/>
    <property type="molecule type" value="Genomic_DNA"/>
</dbReference>
<proteinExistence type="predicted"/>
<dbReference type="Gene3D" id="1.10.443.10">
    <property type="entry name" value="Intergrase catalytic core"/>
    <property type="match status" value="1"/>
</dbReference>
<dbReference type="GO" id="GO:0015074">
    <property type="term" value="P:DNA integration"/>
    <property type="evidence" value="ECO:0007669"/>
    <property type="project" value="InterPro"/>
</dbReference>
<protein>
    <recommendedName>
        <fullName evidence="4">Tyr recombinase domain-containing protein</fullName>
    </recommendedName>
</protein>
<dbReference type="PANTHER" id="PTHR34605:SF3">
    <property type="entry name" value="P CELL-TYPE AGGLUTINATION PROTEIN MAP4-LIKE-RELATED"/>
    <property type="match status" value="1"/>
</dbReference>
<gene>
    <name evidence="2" type="ORF">EHS25_000867</name>
</gene>
<organism evidence="2 3">
    <name type="scientific">Saitozyma podzolica</name>
    <dbReference type="NCBI Taxonomy" id="1890683"/>
    <lineage>
        <taxon>Eukaryota</taxon>
        <taxon>Fungi</taxon>
        <taxon>Dikarya</taxon>
        <taxon>Basidiomycota</taxon>
        <taxon>Agaricomycotina</taxon>
        <taxon>Tremellomycetes</taxon>
        <taxon>Tremellales</taxon>
        <taxon>Trimorphomycetaceae</taxon>
        <taxon>Saitozyma</taxon>
    </lineage>
</organism>
<dbReference type="InterPro" id="IPR011010">
    <property type="entry name" value="DNA_brk_join_enz"/>
</dbReference>
<dbReference type="Proteomes" id="UP000279259">
    <property type="component" value="Unassembled WGS sequence"/>
</dbReference>
<keyword evidence="3" id="KW-1185">Reference proteome</keyword>
<comment type="caution">
    <text evidence="2">The sequence shown here is derived from an EMBL/GenBank/DDBJ whole genome shotgun (WGS) entry which is preliminary data.</text>
</comment>
<dbReference type="SUPFAM" id="SSF56349">
    <property type="entry name" value="DNA breaking-rejoining enzymes"/>
    <property type="match status" value="1"/>
</dbReference>
<evidence type="ECO:0000256" key="1">
    <source>
        <dbReference type="ARBA" id="ARBA00023172"/>
    </source>
</evidence>
<dbReference type="PANTHER" id="PTHR34605">
    <property type="entry name" value="PHAGE_INTEGRASE DOMAIN-CONTAINING PROTEIN"/>
    <property type="match status" value="1"/>
</dbReference>
<sequence>MVSRHLRRALADSGYVSHLFFGHSFRRGAATWAASIGIPGSEIKALGRWNSDCYKLYVDAGPIHAAAIGVDLLSAPISRSTLPTSGLPTAGDVWRPSLV</sequence>
<dbReference type="GO" id="GO:0006310">
    <property type="term" value="P:DNA recombination"/>
    <property type="evidence" value="ECO:0007669"/>
    <property type="project" value="UniProtKB-KW"/>
</dbReference>
<dbReference type="OrthoDB" id="2506750at2759"/>
<evidence type="ECO:0000313" key="2">
    <source>
        <dbReference type="EMBL" id="RSH95775.1"/>
    </source>
</evidence>
<name>A0A427YXG7_9TREE</name>
<accession>A0A427YXG7</accession>
<dbReference type="InterPro" id="IPR052925">
    <property type="entry name" value="Phage_Integrase-like_Recomb"/>
</dbReference>
<dbReference type="GO" id="GO:0003677">
    <property type="term" value="F:DNA binding"/>
    <property type="evidence" value="ECO:0007669"/>
    <property type="project" value="InterPro"/>
</dbReference>
<dbReference type="AlphaFoldDB" id="A0A427YXG7"/>
<evidence type="ECO:0008006" key="4">
    <source>
        <dbReference type="Google" id="ProtNLM"/>
    </source>
</evidence>
<dbReference type="InterPro" id="IPR013762">
    <property type="entry name" value="Integrase-like_cat_sf"/>
</dbReference>
<keyword evidence="1" id="KW-0233">DNA recombination</keyword>
<reference evidence="2 3" key="1">
    <citation type="submission" date="2018-11" db="EMBL/GenBank/DDBJ databases">
        <title>Genome sequence of Saitozyma podzolica DSM 27192.</title>
        <authorList>
            <person name="Aliyu H."/>
            <person name="Gorte O."/>
            <person name="Ochsenreither K."/>
        </authorList>
    </citation>
    <scope>NUCLEOTIDE SEQUENCE [LARGE SCALE GENOMIC DNA]</scope>
    <source>
        <strain evidence="2 3">DSM 27192</strain>
    </source>
</reference>
<evidence type="ECO:0000313" key="3">
    <source>
        <dbReference type="Proteomes" id="UP000279259"/>
    </source>
</evidence>